<evidence type="ECO:0000259" key="6">
    <source>
        <dbReference type="Pfam" id="PF01694"/>
    </source>
</evidence>
<evidence type="ECO:0000313" key="8">
    <source>
        <dbReference type="Proteomes" id="UP000002191"/>
    </source>
</evidence>
<dbReference type="RefSeq" id="WP_013515254.1">
    <property type="nucleotide sequence ID" value="NC_014844.1"/>
</dbReference>
<dbReference type="InterPro" id="IPR035952">
    <property type="entry name" value="Rhomboid-like_sf"/>
</dbReference>
<dbReference type="eggNOG" id="COG0705">
    <property type="taxonomic scope" value="Bacteria"/>
</dbReference>
<keyword evidence="8" id="KW-1185">Reference proteome</keyword>
<dbReference type="FunFam" id="1.20.1540.10:FF:000027">
    <property type="entry name" value="Rhomboid family intramembrane serine protease"/>
    <property type="match status" value="1"/>
</dbReference>
<evidence type="ECO:0000256" key="5">
    <source>
        <dbReference type="SAM" id="Phobius"/>
    </source>
</evidence>
<keyword evidence="2 5" id="KW-0812">Transmembrane</keyword>
<dbReference type="PANTHER" id="PTHR43731">
    <property type="entry name" value="RHOMBOID PROTEASE"/>
    <property type="match status" value="1"/>
</dbReference>
<dbReference type="PANTHER" id="PTHR43731:SF26">
    <property type="entry name" value="RHOMBOID-LIKE PROTEIN 10, CHLOROPLASTIC"/>
    <property type="match status" value="1"/>
</dbReference>
<feature type="transmembrane region" description="Helical" evidence="5">
    <location>
        <begin position="107"/>
        <end position="126"/>
    </location>
</feature>
<evidence type="ECO:0000256" key="4">
    <source>
        <dbReference type="ARBA" id="ARBA00023136"/>
    </source>
</evidence>
<dbReference type="Proteomes" id="UP000002191">
    <property type="component" value="Chromosome"/>
</dbReference>
<dbReference type="STRING" id="643562.Daes_2337"/>
<dbReference type="Gene3D" id="1.20.1540.10">
    <property type="entry name" value="Rhomboid-like"/>
    <property type="match status" value="1"/>
</dbReference>
<keyword evidence="4 5" id="KW-0472">Membrane</keyword>
<accession>E6VTQ5</accession>
<dbReference type="InterPro" id="IPR050925">
    <property type="entry name" value="Rhomboid_protease_S54"/>
</dbReference>
<feature type="transmembrane region" description="Helical" evidence="5">
    <location>
        <begin position="12"/>
        <end position="32"/>
    </location>
</feature>
<gene>
    <name evidence="7" type="ordered locus">Daes_2337</name>
</gene>
<feature type="transmembrane region" description="Helical" evidence="5">
    <location>
        <begin position="158"/>
        <end position="182"/>
    </location>
</feature>
<dbReference type="InterPro" id="IPR022764">
    <property type="entry name" value="Peptidase_S54_rhomboid_dom"/>
</dbReference>
<dbReference type="EMBL" id="CP002431">
    <property type="protein sequence ID" value="ADU63342.1"/>
    <property type="molecule type" value="Genomic_DNA"/>
</dbReference>
<feature type="transmembrane region" description="Helical" evidence="5">
    <location>
        <begin position="202"/>
        <end position="219"/>
    </location>
</feature>
<protein>
    <submittedName>
        <fullName evidence="7">Rhomboid family protein</fullName>
    </submittedName>
</protein>
<reference evidence="8" key="1">
    <citation type="submission" date="2010-12" db="EMBL/GenBank/DDBJ databases">
        <title>Complete sequence of Desulfovibrio aespoeensis Aspo-2.</title>
        <authorList>
            <consortium name="US DOE Joint Genome Institute"/>
            <person name="Lucas S."/>
            <person name="Copeland A."/>
            <person name="Lapidus A."/>
            <person name="Cheng J.-F."/>
            <person name="Goodwin L."/>
            <person name="Pitluck S."/>
            <person name="Chertkov O."/>
            <person name="Misra M."/>
            <person name="Detter J.C."/>
            <person name="Han C."/>
            <person name="Tapia R."/>
            <person name="Land M."/>
            <person name="Hauser L."/>
            <person name="Kyrpides N."/>
            <person name="Ivanova N."/>
            <person name="Ovchinnikova G."/>
            <person name="Pedersen K."/>
            <person name="Jagevall S."/>
            <person name="Hazen T."/>
            <person name="Woyke T."/>
        </authorList>
    </citation>
    <scope>NUCLEOTIDE SEQUENCE [LARGE SCALE GENOMIC DNA]</scope>
    <source>
        <strain evidence="8">ATCC 700646 / DSM 10631 / Aspo-2</strain>
    </source>
</reference>
<feature type="domain" description="Peptidase S54 rhomboid" evidence="6">
    <location>
        <begin position="70"/>
        <end position="217"/>
    </location>
</feature>
<dbReference type="KEGG" id="das:Daes_2337"/>
<dbReference type="SUPFAM" id="SSF144091">
    <property type="entry name" value="Rhomboid-like"/>
    <property type="match status" value="1"/>
</dbReference>
<dbReference type="HOGENOM" id="CLU_055068_5_1_7"/>
<comment type="subcellular location">
    <subcellularLocation>
        <location evidence="1">Membrane</location>
        <topology evidence="1">Multi-pass membrane protein</topology>
    </subcellularLocation>
</comment>
<dbReference type="OrthoDB" id="9813074at2"/>
<evidence type="ECO:0000256" key="2">
    <source>
        <dbReference type="ARBA" id="ARBA00022692"/>
    </source>
</evidence>
<dbReference type="Pfam" id="PF01694">
    <property type="entry name" value="Rhomboid"/>
    <property type="match status" value="1"/>
</dbReference>
<dbReference type="GO" id="GO:0004252">
    <property type="term" value="F:serine-type endopeptidase activity"/>
    <property type="evidence" value="ECO:0007669"/>
    <property type="project" value="InterPro"/>
</dbReference>
<name>E6VTQ5_PSEA9</name>
<feature type="transmembrane region" description="Helical" evidence="5">
    <location>
        <begin position="72"/>
        <end position="95"/>
    </location>
</feature>
<dbReference type="MEROPS" id="S54.027"/>
<dbReference type="GO" id="GO:0016020">
    <property type="term" value="C:membrane"/>
    <property type="evidence" value="ECO:0007669"/>
    <property type="project" value="UniProtKB-SubCell"/>
</dbReference>
<keyword evidence="3 5" id="KW-1133">Transmembrane helix</keyword>
<dbReference type="AlphaFoldDB" id="E6VTQ5"/>
<proteinExistence type="predicted"/>
<feature type="transmembrane region" description="Helical" evidence="5">
    <location>
        <begin position="132"/>
        <end position="151"/>
    </location>
</feature>
<evidence type="ECO:0000256" key="3">
    <source>
        <dbReference type="ARBA" id="ARBA00022989"/>
    </source>
</evidence>
<evidence type="ECO:0000256" key="1">
    <source>
        <dbReference type="ARBA" id="ARBA00004141"/>
    </source>
</evidence>
<evidence type="ECO:0000313" key="7">
    <source>
        <dbReference type="EMBL" id="ADU63342.1"/>
    </source>
</evidence>
<reference evidence="7 8" key="2">
    <citation type="journal article" date="2014" name="Genome Announc.">
        <title>Complete Genome Sequence of the Subsurface, Mesophilic Sulfate-Reducing Bacterium Desulfovibrio aespoeensis Aspo-2.</title>
        <authorList>
            <person name="Pedersen K."/>
            <person name="Bengtsson A."/>
            <person name="Edlund J."/>
            <person name="Rabe L."/>
            <person name="Hazen T."/>
            <person name="Chakraborty R."/>
            <person name="Goodwin L."/>
            <person name="Shapiro N."/>
        </authorList>
    </citation>
    <scope>NUCLEOTIDE SEQUENCE [LARGE SCALE GENOMIC DNA]</scope>
    <source>
        <strain evidence="8">ATCC 700646 / DSM 10631 / Aspo-2</strain>
    </source>
</reference>
<sequence length="243" mass="26824">MIPIRDNVPRVTLPVAVTAIIILNVAAFLYSLGLDGRAASHLFHLYGVVPVRFFEPVWAAGAGYPDSPGWPLVSYMFLHGGWLHIILNMWMLWIFGDNIEDVTGHGGFVIFYLLCGLAAVGLHMVFEQSSPVPVIGASGAVAGVMGAYIMLYPHGRVLTLVPIIFIPLFLRIPSYLFLSVWFLSQLAAGLISSANNAMNVAWWAHVGGFLAGCVLIHWFRRPGHCRYCYNPASKDYEAEFEDL</sequence>
<organism evidence="7 8">
    <name type="scientific">Pseudodesulfovibrio aespoeensis (strain ATCC 700646 / DSM 10631 / Aspo-2)</name>
    <name type="common">Desulfovibrio aespoeensis</name>
    <dbReference type="NCBI Taxonomy" id="643562"/>
    <lineage>
        <taxon>Bacteria</taxon>
        <taxon>Pseudomonadati</taxon>
        <taxon>Thermodesulfobacteriota</taxon>
        <taxon>Desulfovibrionia</taxon>
        <taxon>Desulfovibrionales</taxon>
        <taxon>Desulfovibrionaceae</taxon>
    </lineage>
</organism>